<evidence type="ECO:0000256" key="8">
    <source>
        <dbReference type="ARBA" id="ARBA00022989"/>
    </source>
</evidence>
<keyword evidence="4" id="KW-1003">Cell membrane</keyword>
<evidence type="ECO:0000259" key="11">
    <source>
        <dbReference type="PROSITE" id="PS52015"/>
    </source>
</evidence>
<evidence type="ECO:0000313" key="12">
    <source>
        <dbReference type="EMBL" id="MBI3539577.1"/>
    </source>
</evidence>
<evidence type="ECO:0000256" key="7">
    <source>
        <dbReference type="ARBA" id="ARBA00022927"/>
    </source>
</evidence>
<organism evidence="12 13">
    <name type="scientific">Eiseniibacteriota bacterium</name>
    <dbReference type="NCBI Taxonomy" id="2212470"/>
    <lineage>
        <taxon>Bacteria</taxon>
        <taxon>Candidatus Eiseniibacteriota</taxon>
    </lineage>
</organism>
<evidence type="ECO:0000256" key="4">
    <source>
        <dbReference type="ARBA" id="ARBA00022475"/>
    </source>
</evidence>
<evidence type="ECO:0000256" key="3">
    <source>
        <dbReference type="ARBA" id="ARBA00022448"/>
    </source>
</evidence>
<sequence>MRSTAVMDEQESLFSFMPYGAPELKEVARKYMFRGVLVGCGAFLVVFILSFGTNVFLSHRPHETSVIVVPYRELAAPPPLTQDAPPPQVQVAVPVTPPTVGVAVPVPDAEAPPEQTIASQEEIAQVTPGVSSGQGELVVAPPTDEELPKFGEYVYVEELPEAITKVQPEYPEIARSANVDGTVMIQALVGKDGRVKDTKVVNSIAMLDASAVAAVKQWVFKPALSNNKPVAVWVAVPVRFSLH</sequence>
<dbReference type="InterPro" id="IPR051045">
    <property type="entry name" value="TonB-dependent_transducer"/>
</dbReference>
<dbReference type="PANTHER" id="PTHR33446">
    <property type="entry name" value="PROTEIN TONB-RELATED"/>
    <property type="match status" value="1"/>
</dbReference>
<dbReference type="GO" id="GO:0030288">
    <property type="term" value="C:outer membrane-bounded periplasmic space"/>
    <property type="evidence" value="ECO:0007669"/>
    <property type="project" value="InterPro"/>
</dbReference>
<dbReference type="InterPro" id="IPR006260">
    <property type="entry name" value="TonB/TolA_C"/>
</dbReference>
<dbReference type="GO" id="GO:0031992">
    <property type="term" value="F:energy transducer activity"/>
    <property type="evidence" value="ECO:0007669"/>
    <property type="project" value="InterPro"/>
</dbReference>
<dbReference type="GO" id="GO:0005886">
    <property type="term" value="C:plasma membrane"/>
    <property type="evidence" value="ECO:0007669"/>
    <property type="project" value="UniProtKB-SubCell"/>
</dbReference>
<comment type="similarity">
    <text evidence="2">Belongs to the TonB family.</text>
</comment>
<proteinExistence type="inferred from homology"/>
<evidence type="ECO:0000313" key="13">
    <source>
        <dbReference type="Proteomes" id="UP000807850"/>
    </source>
</evidence>
<keyword evidence="5" id="KW-0997">Cell inner membrane</keyword>
<dbReference type="GO" id="GO:0015891">
    <property type="term" value="P:siderophore transport"/>
    <property type="evidence" value="ECO:0007669"/>
    <property type="project" value="InterPro"/>
</dbReference>
<feature type="domain" description="TonB C-terminal" evidence="11">
    <location>
        <begin position="155"/>
        <end position="243"/>
    </location>
</feature>
<dbReference type="InterPro" id="IPR003538">
    <property type="entry name" value="TonB"/>
</dbReference>
<dbReference type="PROSITE" id="PS52015">
    <property type="entry name" value="TONB_CTD"/>
    <property type="match status" value="1"/>
</dbReference>
<dbReference type="PRINTS" id="PR01374">
    <property type="entry name" value="TONBPROTEIN"/>
</dbReference>
<dbReference type="Proteomes" id="UP000807850">
    <property type="component" value="Unassembled WGS sequence"/>
</dbReference>
<evidence type="ECO:0000256" key="1">
    <source>
        <dbReference type="ARBA" id="ARBA00004383"/>
    </source>
</evidence>
<dbReference type="NCBIfam" id="TIGR01352">
    <property type="entry name" value="tonB_Cterm"/>
    <property type="match status" value="1"/>
</dbReference>
<keyword evidence="3" id="KW-0813">Transport</keyword>
<protein>
    <submittedName>
        <fullName evidence="12">TonB family protein</fullName>
    </submittedName>
</protein>
<dbReference type="Gene3D" id="3.30.1150.10">
    <property type="match status" value="1"/>
</dbReference>
<comment type="subcellular location">
    <subcellularLocation>
        <location evidence="1">Cell inner membrane</location>
        <topology evidence="1">Single-pass membrane protein</topology>
        <orientation evidence="1">Periplasmic side</orientation>
    </subcellularLocation>
</comment>
<accession>A0A9D6L4C1</accession>
<evidence type="ECO:0000256" key="10">
    <source>
        <dbReference type="SAM" id="Phobius"/>
    </source>
</evidence>
<keyword evidence="6 10" id="KW-0812">Transmembrane</keyword>
<feature type="transmembrane region" description="Helical" evidence="10">
    <location>
        <begin position="35"/>
        <end position="57"/>
    </location>
</feature>
<evidence type="ECO:0000256" key="6">
    <source>
        <dbReference type="ARBA" id="ARBA00022692"/>
    </source>
</evidence>
<dbReference type="AlphaFoldDB" id="A0A9D6L4C1"/>
<keyword evidence="8 10" id="KW-1133">Transmembrane helix</keyword>
<dbReference type="GO" id="GO:0055085">
    <property type="term" value="P:transmembrane transport"/>
    <property type="evidence" value="ECO:0007669"/>
    <property type="project" value="InterPro"/>
</dbReference>
<evidence type="ECO:0000256" key="2">
    <source>
        <dbReference type="ARBA" id="ARBA00006555"/>
    </source>
</evidence>
<reference evidence="12" key="1">
    <citation type="submission" date="2020-07" db="EMBL/GenBank/DDBJ databases">
        <title>Huge and variable diversity of episymbiotic CPR bacteria and DPANN archaea in groundwater ecosystems.</title>
        <authorList>
            <person name="He C.Y."/>
            <person name="Keren R."/>
            <person name="Whittaker M."/>
            <person name="Farag I.F."/>
            <person name="Doudna J."/>
            <person name="Cate J.H.D."/>
            <person name="Banfield J.F."/>
        </authorList>
    </citation>
    <scope>NUCLEOTIDE SEQUENCE</scope>
    <source>
        <strain evidence="12">NC_groundwater_928_Pr1_S-0.2um_72_17</strain>
    </source>
</reference>
<dbReference type="Pfam" id="PF03544">
    <property type="entry name" value="TonB_C"/>
    <property type="match status" value="1"/>
</dbReference>
<dbReference type="EMBL" id="JACQAY010000151">
    <property type="protein sequence ID" value="MBI3539577.1"/>
    <property type="molecule type" value="Genomic_DNA"/>
</dbReference>
<keyword evidence="9 10" id="KW-0472">Membrane</keyword>
<dbReference type="SUPFAM" id="SSF74653">
    <property type="entry name" value="TolA/TonB C-terminal domain"/>
    <property type="match status" value="1"/>
</dbReference>
<evidence type="ECO:0000256" key="9">
    <source>
        <dbReference type="ARBA" id="ARBA00023136"/>
    </source>
</evidence>
<comment type="caution">
    <text evidence="12">The sequence shown here is derived from an EMBL/GenBank/DDBJ whole genome shotgun (WGS) entry which is preliminary data.</text>
</comment>
<dbReference type="InterPro" id="IPR037682">
    <property type="entry name" value="TonB_C"/>
</dbReference>
<gene>
    <name evidence="12" type="ORF">HY076_04835</name>
</gene>
<name>A0A9D6L4C1_UNCEI</name>
<keyword evidence="7" id="KW-0653">Protein transport</keyword>
<dbReference type="PANTHER" id="PTHR33446:SF2">
    <property type="entry name" value="PROTEIN TONB"/>
    <property type="match status" value="1"/>
</dbReference>
<dbReference type="GO" id="GO:0015031">
    <property type="term" value="P:protein transport"/>
    <property type="evidence" value="ECO:0007669"/>
    <property type="project" value="UniProtKB-KW"/>
</dbReference>
<evidence type="ECO:0000256" key="5">
    <source>
        <dbReference type="ARBA" id="ARBA00022519"/>
    </source>
</evidence>